<evidence type="ECO:0000313" key="2">
    <source>
        <dbReference type="EMBL" id="SPO59632.1"/>
    </source>
</evidence>
<keyword evidence="3" id="KW-1185">Reference proteome</keyword>
<evidence type="ECO:0000256" key="1">
    <source>
        <dbReference type="SAM" id="MobiDB-lite"/>
    </source>
</evidence>
<feature type="region of interest" description="Disordered" evidence="1">
    <location>
        <begin position="97"/>
        <end position="129"/>
    </location>
</feature>
<comment type="caution">
    <text evidence="2">The sequence shown here is derived from an EMBL/GenBank/DDBJ whole genome shotgun (WGS) entry which is preliminary data.</text>
</comment>
<sequence>MSYRDREACAAPVGAGMPAKQATRCMAPASPVFAGAPAPTEAQFHPAQVPAHEAAPCLPDPGALISYRNDEVCAAPVGAGLPAKQATRCMAPTSPVFAGEPAPTGRAYTRQPSIQPVKQRQAGMFLERP</sequence>
<dbReference type="Proteomes" id="UP000294335">
    <property type="component" value="Unassembled WGS sequence"/>
</dbReference>
<protein>
    <submittedName>
        <fullName evidence="2">Type II secretion system protein J</fullName>
    </submittedName>
</protein>
<organism evidence="2 3">
    <name type="scientific">Pseudomonas inefficax</name>
    <dbReference type="NCBI Taxonomy" id="2078786"/>
    <lineage>
        <taxon>Bacteria</taxon>
        <taxon>Pseudomonadati</taxon>
        <taxon>Pseudomonadota</taxon>
        <taxon>Gammaproteobacteria</taxon>
        <taxon>Pseudomonadales</taxon>
        <taxon>Pseudomonadaceae</taxon>
        <taxon>Pseudomonas</taxon>
    </lineage>
</organism>
<name>A0AAQ1P4J6_9PSED</name>
<reference evidence="2 3" key="1">
    <citation type="submission" date="2018-02" db="EMBL/GenBank/DDBJ databases">
        <authorList>
            <person name="Dubost A."/>
        </authorList>
    </citation>
    <scope>NUCLEOTIDE SEQUENCE [LARGE SCALE GENOMIC DNA]</scope>
    <source>
        <strain evidence="3">JV551A3</strain>
    </source>
</reference>
<evidence type="ECO:0000313" key="3">
    <source>
        <dbReference type="Proteomes" id="UP000294335"/>
    </source>
</evidence>
<gene>
    <name evidence="2" type="ORF">JV551A3_V1_630148</name>
</gene>
<proteinExistence type="predicted"/>
<accession>A0AAQ1P4J6</accession>
<dbReference type="EMBL" id="OPYN01000063">
    <property type="protein sequence ID" value="SPO59632.1"/>
    <property type="molecule type" value="Genomic_DNA"/>
</dbReference>
<dbReference type="AlphaFoldDB" id="A0AAQ1P4J6"/>